<feature type="chain" id="PRO_5031029781" evidence="2">
    <location>
        <begin position="27"/>
        <end position="213"/>
    </location>
</feature>
<dbReference type="EMBL" id="JACIDX010000018">
    <property type="protein sequence ID" value="MBB3957032.1"/>
    <property type="molecule type" value="Genomic_DNA"/>
</dbReference>
<keyword evidence="3" id="KW-0449">Lipoprotein</keyword>
<dbReference type="InterPro" id="IPR029046">
    <property type="entry name" value="LolA/LolB/LppX"/>
</dbReference>
<evidence type="ECO:0000256" key="2">
    <source>
        <dbReference type="SAM" id="SignalP"/>
    </source>
</evidence>
<sequence length="213" mass="22942">MLCLAMGLLVAGPAALSLVAPTPAMANAGANGSAQVDQAVAALRGIETLRANFVQRSDSTGQQVTGVLSLKRPGKIRFQYQRGYPVLIISDGKALTIVDSEVKQTQRWPIGKSPMGALLNPAKDVAQYGTLMPSLDPNVTNIRVTDRMHPEYGVMTLSFAHKAGVPGGLELVGWQTMDAQNRRTTIILSGHQYGVDLGDDLFKYLDIRPNSRR</sequence>
<dbReference type="PANTHER" id="PTHR35869">
    <property type="entry name" value="OUTER-MEMBRANE LIPOPROTEIN CARRIER PROTEIN"/>
    <property type="match status" value="1"/>
</dbReference>
<dbReference type="SUPFAM" id="SSF89392">
    <property type="entry name" value="Prokaryotic lipoproteins and lipoprotein localization factors"/>
    <property type="match status" value="1"/>
</dbReference>
<accession>A0A7W6CJI7</accession>
<dbReference type="InterPro" id="IPR004564">
    <property type="entry name" value="OM_lipoprot_carrier_LolA-like"/>
</dbReference>
<evidence type="ECO:0000313" key="4">
    <source>
        <dbReference type="Proteomes" id="UP000548867"/>
    </source>
</evidence>
<dbReference type="Gene3D" id="2.50.20.10">
    <property type="entry name" value="Lipoprotein localisation LolA/LolB/LppX"/>
    <property type="match status" value="1"/>
</dbReference>
<proteinExistence type="predicted"/>
<gene>
    <name evidence="3" type="ORF">GGR38_004005</name>
</gene>
<dbReference type="CDD" id="cd16325">
    <property type="entry name" value="LolA"/>
    <property type="match status" value="1"/>
</dbReference>
<organism evidence="3 4">
    <name type="scientific">Novosphingobium sediminicola</name>
    <dbReference type="NCBI Taxonomy" id="563162"/>
    <lineage>
        <taxon>Bacteria</taxon>
        <taxon>Pseudomonadati</taxon>
        <taxon>Pseudomonadota</taxon>
        <taxon>Alphaproteobacteria</taxon>
        <taxon>Sphingomonadales</taxon>
        <taxon>Sphingomonadaceae</taxon>
        <taxon>Novosphingobium</taxon>
    </lineage>
</organism>
<dbReference type="PANTHER" id="PTHR35869:SF1">
    <property type="entry name" value="OUTER-MEMBRANE LIPOPROTEIN CARRIER PROTEIN"/>
    <property type="match status" value="1"/>
</dbReference>
<feature type="signal peptide" evidence="2">
    <location>
        <begin position="1"/>
        <end position="26"/>
    </location>
</feature>
<keyword evidence="1 2" id="KW-0732">Signal</keyword>
<name>A0A7W6CJI7_9SPHN</name>
<comment type="caution">
    <text evidence="3">The sequence shown here is derived from an EMBL/GenBank/DDBJ whole genome shotgun (WGS) entry which is preliminary data.</text>
</comment>
<evidence type="ECO:0000256" key="1">
    <source>
        <dbReference type="ARBA" id="ARBA00022729"/>
    </source>
</evidence>
<evidence type="ECO:0000313" key="3">
    <source>
        <dbReference type="EMBL" id="MBB3957032.1"/>
    </source>
</evidence>
<reference evidence="3 4" key="1">
    <citation type="submission" date="2020-08" db="EMBL/GenBank/DDBJ databases">
        <title>Genomic Encyclopedia of Type Strains, Phase IV (KMG-IV): sequencing the most valuable type-strain genomes for metagenomic binning, comparative biology and taxonomic classification.</title>
        <authorList>
            <person name="Goeker M."/>
        </authorList>
    </citation>
    <scope>NUCLEOTIDE SEQUENCE [LARGE SCALE GENOMIC DNA]</scope>
    <source>
        <strain evidence="3 4">DSM 27057</strain>
    </source>
</reference>
<dbReference type="AlphaFoldDB" id="A0A7W6CJI7"/>
<protein>
    <submittedName>
        <fullName evidence="3">Outer membrane lipoprotein-sorting protein</fullName>
    </submittedName>
</protein>
<dbReference type="Proteomes" id="UP000548867">
    <property type="component" value="Unassembled WGS sequence"/>
</dbReference>
<dbReference type="Pfam" id="PF03548">
    <property type="entry name" value="LolA"/>
    <property type="match status" value="1"/>
</dbReference>
<keyword evidence="4" id="KW-1185">Reference proteome</keyword>
<dbReference type="RefSeq" id="WP_183627970.1">
    <property type="nucleotide sequence ID" value="NZ_JACIDX010000018.1"/>
</dbReference>